<keyword evidence="2" id="KW-0732">Signal</keyword>
<dbReference type="InterPro" id="IPR011009">
    <property type="entry name" value="Kinase-like_dom_sf"/>
</dbReference>
<dbReference type="InterPro" id="IPR004147">
    <property type="entry name" value="ABC1_dom"/>
</dbReference>
<organism evidence="4 5">
    <name type="scientific">Prorocentrum cordatum</name>
    <dbReference type="NCBI Taxonomy" id="2364126"/>
    <lineage>
        <taxon>Eukaryota</taxon>
        <taxon>Sar</taxon>
        <taxon>Alveolata</taxon>
        <taxon>Dinophyceae</taxon>
        <taxon>Prorocentrales</taxon>
        <taxon>Prorocentraceae</taxon>
        <taxon>Prorocentrum</taxon>
    </lineage>
</organism>
<keyword evidence="5" id="KW-1185">Reference proteome</keyword>
<evidence type="ECO:0000259" key="3">
    <source>
        <dbReference type="Pfam" id="PF03109"/>
    </source>
</evidence>
<dbReference type="Pfam" id="PF03109">
    <property type="entry name" value="ABC1"/>
    <property type="match status" value="2"/>
</dbReference>
<dbReference type="EMBL" id="CAUYUJ010014937">
    <property type="protein sequence ID" value="CAK0847867.1"/>
    <property type="molecule type" value="Genomic_DNA"/>
</dbReference>
<dbReference type="Proteomes" id="UP001189429">
    <property type="component" value="Unassembled WGS sequence"/>
</dbReference>
<feature type="chain" id="PRO_5046609572" description="ABC1 atypical kinase-like domain-containing protein" evidence="2">
    <location>
        <begin position="23"/>
        <end position="1084"/>
    </location>
</feature>
<sequence length="1084" mass="117248">MRLASLMLSLGRLRLWLGRVGSSYGEARSAVGAAGAKRKDYQQFLASGARRPKTPVPDDRGIGERTWKKDMRNWRFQIRFALGAQQRPDAVSTGAPPEIFRLGAPGAEESWVSRKTNRDEVVQAIKWHSDYQRLLLSNTSITHVRAASTRPDRQNGVYPPGGDPEFMGKRQEVSLMEVMCEAEDVGLLADCDLGCDGGAAKRRAWPEDCPGLLAEGWPSGEDVREAAAGAQKLGPSAGGPGRQDPCARINAVEDVLVFRSPAMVYCPEAAGAFPSLAGDGARGCGPESLAAGGEITDPSGSSNFEFMAAARCRLAFFGATMRLCPCTRSSTSTHDTTPPDPSDRHATDSCSANVPFTTSIAHRQHQPQLAAMMSSTYLRQQMHCFADQGWKEKPAAAWANPGWKYTRSWRAPAAVGVDKRPAIANWAGERVPAAMAEAFSEVDGAWRPALVRVRAALALASACCAPRGVAARLLPRPLPAAGGLPLPGLQHGRRLLQVGLGAAAAVLLASSQNARWLGCETAPALALQAPSEEALAAMAAQASVAPRKRLRLRWVRVLWRCVVLMLHAVPVACAAPLCWLLWRHGGESVFWSLVLSMLQANGPIAVKFAQWAATRPDILPGGVCDHLSELQASVRPHPLKDTVRTLTKELGPEWRESLELDPVPVGSGCMAQVYRGWLRAEGGLRVREVALKVRHPGALEKVDLDLEVMSTLVGALEGAWPAVRYLALGEAVANFEVFLRPQVARGGGGGTINAIGTCTSASYHPSCVALRAAVWHVAVMSAGALHSVRFMRVVRFLCYTIRLMRFPTAMPEADLRVEAANLDVFRRNFSYATSGDGLRVRFPEVVRPFVSEGVLVESFEHAVPLQAVLGCGRRRGGQDHSEAWHGLPLSEVREQVGSLCMSTFMKMLFSDNFVHGDMHPGNILFRYPDAGPAGPGKPEIVLIDAGLSVGLSRKDRRNFVELFHAIATDDGRRAAQLMVERSPGDRSQVVDEEGFVDSISRLISSARGGGVALGKVRIGDIFSEMLGLACSHRVKLETNFVKVANSIIVLEGVGRQLNPVMDIILASKPLLVRAMQERVWEHLE</sequence>
<feature type="region of interest" description="Disordered" evidence="1">
    <location>
        <begin position="328"/>
        <end position="349"/>
    </location>
</feature>
<evidence type="ECO:0000313" key="5">
    <source>
        <dbReference type="Proteomes" id="UP001189429"/>
    </source>
</evidence>
<accession>A0ABN9TP60</accession>
<feature type="signal peptide" evidence="2">
    <location>
        <begin position="1"/>
        <end position="22"/>
    </location>
</feature>
<dbReference type="PANTHER" id="PTHR45890:SF1">
    <property type="entry name" value="AARF DOMAIN CONTAINING KINASE 2"/>
    <property type="match status" value="1"/>
</dbReference>
<feature type="domain" description="ABC1 atypical kinase-like" evidence="3">
    <location>
        <begin position="811"/>
        <end position="977"/>
    </location>
</feature>
<dbReference type="SUPFAM" id="SSF56112">
    <property type="entry name" value="Protein kinase-like (PK-like)"/>
    <property type="match status" value="1"/>
</dbReference>
<evidence type="ECO:0000256" key="2">
    <source>
        <dbReference type="SAM" id="SignalP"/>
    </source>
</evidence>
<name>A0ABN9TP60_9DINO</name>
<reference evidence="4" key="1">
    <citation type="submission" date="2023-10" db="EMBL/GenBank/DDBJ databases">
        <authorList>
            <person name="Chen Y."/>
            <person name="Shah S."/>
            <person name="Dougan E. K."/>
            <person name="Thang M."/>
            <person name="Chan C."/>
        </authorList>
    </citation>
    <scope>NUCLEOTIDE SEQUENCE [LARGE SCALE GENOMIC DNA]</scope>
</reference>
<evidence type="ECO:0000256" key="1">
    <source>
        <dbReference type="SAM" id="MobiDB-lite"/>
    </source>
</evidence>
<evidence type="ECO:0000313" key="4">
    <source>
        <dbReference type="EMBL" id="CAK0847867.1"/>
    </source>
</evidence>
<dbReference type="PANTHER" id="PTHR45890">
    <property type="entry name" value="AARF DOMAIN CONTAINING KINASE 2 (PREDICTED)"/>
    <property type="match status" value="1"/>
</dbReference>
<dbReference type="InterPro" id="IPR052402">
    <property type="entry name" value="ADCK_kinase"/>
</dbReference>
<comment type="caution">
    <text evidence="4">The sequence shown here is derived from an EMBL/GenBank/DDBJ whole genome shotgun (WGS) entry which is preliminary data.</text>
</comment>
<feature type="domain" description="ABC1 atypical kinase-like" evidence="3">
    <location>
        <begin position="630"/>
        <end position="733"/>
    </location>
</feature>
<proteinExistence type="predicted"/>
<protein>
    <recommendedName>
        <fullName evidence="3">ABC1 atypical kinase-like domain-containing protein</fullName>
    </recommendedName>
</protein>
<gene>
    <name evidence="4" type="ORF">PCOR1329_LOCUS40958</name>
</gene>